<dbReference type="CDD" id="cd10017">
    <property type="entry name" value="B3_DNA"/>
    <property type="match status" value="1"/>
</dbReference>
<dbReference type="Gene3D" id="2.40.330.10">
    <property type="entry name" value="DNA-binding pseudobarrel domain"/>
    <property type="match status" value="1"/>
</dbReference>
<evidence type="ECO:0000256" key="8">
    <source>
        <dbReference type="ARBA" id="ARBA00023163"/>
    </source>
</evidence>
<organism evidence="14 15">
    <name type="scientific">Hibiscus sabdariffa</name>
    <name type="common">roselle</name>
    <dbReference type="NCBI Taxonomy" id="183260"/>
    <lineage>
        <taxon>Eukaryota</taxon>
        <taxon>Viridiplantae</taxon>
        <taxon>Streptophyta</taxon>
        <taxon>Embryophyta</taxon>
        <taxon>Tracheophyta</taxon>
        <taxon>Spermatophyta</taxon>
        <taxon>Magnoliopsida</taxon>
        <taxon>eudicotyledons</taxon>
        <taxon>Gunneridae</taxon>
        <taxon>Pentapetalae</taxon>
        <taxon>rosids</taxon>
        <taxon>malvids</taxon>
        <taxon>Malvales</taxon>
        <taxon>Malvaceae</taxon>
        <taxon>Malvoideae</taxon>
        <taxon>Hibiscus</taxon>
    </lineage>
</organism>
<dbReference type="Pfam" id="PF00646">
    <property type="entry name" value="F-box"/>
    <property type="match status" value="1"/>
</dbReference>
<sequence>MAEVSLAPDWSRLECLVEIAVRIAKMEEEKSQRNHDHGQYSLCKKGNTGLKLRFTFNNNAGKKTKSEFKGEDGYGEWECGPKPKLERSKKQRFTFNNNAVKKPKRKFKEEDGDEEWESGLEPKLKRSKKQKPLCPIPTPDLPDRFKRHISENMGGSGLGLVIQKVLFFSDVNPTASRLSIPFSQVKTHDFLNTTEADALANQTPMEVCLLDPSMEKTTVTLNRWEMGKTSLYVMTESWNSVVKSNKLNKGDIVQLWSFRAAEEVAQITSLAVMVKYSKEPDNPTKSCKARGSDLRVHFKNTRETAFAIRKLPLVKAKRYLEDVMAHKQAIPFRRFCRGVGRTAQAKNRHSNGQGRWPVKSAKFILDLLKNAESNAEVKGLDVDALHISHIQVNQAQKQRRRTYRAHGRINPYMSSPCHIELTLSEKEEPVRKEPETQLAASKSKKSQFQTSSLLLSSLRFWTSLSDGLARAKASRADNAGTPIGVCSGFARCRLCVGIVSDDDACICRWCDPHRLDYCSELALLQPPPAQLVGSQRGREISQATGSREFEEERHQEVGSSLHSLSRRKGDSRCQRNGSYWGLKLLNFMALRDIRVRFGEKNGYIGVGKSLPGAKVDSYSNSRAFGMEHESDWTKNRLSSAFTAQVIRSATSLMPWCCKIPIGTPIHSKGNPHPSSLAIDEFDSPLLPGLPDDVAKYCLALVPRSSFPAMGSVCKRWRSFIQSKEFLMERKIAGLLEEWLYVLTMDSEGKESHWEVLDCLGQRHRLLPSMPGPEKVGFGITVLNGKLLVLAGYSVINGTASASADVYQYDSCLNSWSKLADLNVACYDFACAEVKGVVYVVGGYGAEGESLSTAEVYDPEMDKWTLIESLRRPRWGCFACGLNGKLYVLGGRSTFTIGNSRFVDVYNPEKHTWCEMKNGCVMVTAHAVLEKKLFCMEWKNQRKLAIFNPDDNSWKMVPVPLTGSTSIGFRFGILDRKLLLFSVEGDPGYHTLLYDPNATPGSEWQTCDIKPSGSCLCCVTIKA</sequence>
<keyword evidence="9" id="KW-0539">Nucleus</keyword>
<keyword evidence="8" id="KW-0804">Transcription</keyword>
<reference evidence="14 15" key="1">
    <citation type="journal article" date="2024" name="G3 (Bethesda)">
        <title>Genome assembly of Hibiscus sabdariffa L. provides insights into metabolisms of medicinal natural products.</title>
        <authorList>
            <person name="Kim T."/>
        </authorList>
    </citation>
    <scope>NUCLEOTIDE SEQUENCE [LARGE SCALE GENOMIC DNA]</scope>
    <source>
        <strain evidence="14">TK-2024</strain>
        <tissue evidence="14">Old leaves</tissue>
    </source>
</reference>
<dbReference type="InterPro" id="IPR001063">
    <property type="entry name" value="Ribosomal_uL22"/>
</dbReference>
<name>A0ABR1ZAL9_9ROSI</name>
<feature type="domain" description="F-box" evidence="13">
    <location>
        <begin position="689"/>
        <end position="729"/>
    </location>
</feature>
<dbReference type="Pfam" id="PF01344">
    <property type="entry name" value="Kelch_1"/>
    <property type="match status" value="2"/>
</dbReference>
<keyword evidence="5 11" id="KW-0689">Ribosomal protein</keyword>
<dbReference type="InterPro" id="IPR011498">
    <property type="entry name" value="Kelch_2"/>
</dbReference>
<evidence type="ECO:0000256" key="4">
    <source>
        <dbReference type="ARBA" id="ARBA00022737"/>
    </source>
</evidence>
<dbReference type="InterPro" id="IPR036047">
    <property type="entry name" value="F-box-like_dom_sf"/>
</dbReference>
<dbReference type="Pfam" id="PF00237">
    <property type="entry name" value="Ribosomal_L22"/>
    <property type="match status" value="1"/>
</dbReference>
<dbReference type="HAMAP" id="MF_01331_A">
    <property type="entry name" value="Ribosomal_uL22_A"/>
    <property type="match status" value="1"/>
</dbReference>
<dbReference type="EMBL" id="JBBPBN010001944">
    <property type="protein sequence ID" value="KAK8477079.1"/>
    <property type="molecule type" value="Genomic_DNA"/>
</dbReference>
<dbReference type="Proteomes" id="UP001396334">
    <property type="component" value="Unassembled WGS sequence"/>
</dbReference>
<dbReference type="InterPro" id="IPR005508">
    <property type="entry name" value="At2g31720-like"/>
</dbReference>
<evidence type="ECO:0000256" key="5">
    <source>
        <dbReference type="ARBA" id="ARBA00022980"/>
    </source>
</evidence>
<dbReference type="InterPro" id="IPR015915">
    <property type="entry name" value="Kelch-typ_b-propeller"/>
</dbReference>
<dbReference type="SUPFAM" id="SSF54843">
    <property type="entry name" value="Ribosomal protein L22"/>
    <property type="match status" value="1"/>
</dbReference>
<accession>A0ABR1ZAL9</accession>
<keyword evidence="6" id="KW-0805">Transcription regulation</keyword>
<dbReference type="SUPFAM" id="SSF117281">
    <property type="entry name" value="Kelch motif"/>
    <property type="match status" value="1"/>
</dbReference>
<dbReference type="PANTHER" id="PTHR46344:SF1">
    <property type="entry name" value="OS02G0504900 PROTEIN"/>
    <property type="match status" value="1"/>
</dbReference>
<dbReference type="InterPro" id="IPR006652">
    <property type="entry name" value="Kelch_1"/>
</dbReference>
<keyword evidence="4" id="KW-0677">Repeat</keyword>
<dbReference type="SUPFAM" id="SSF81383">
    <property type="entry name" value="F-box domain"/>
    <property type="match status" value="1"/>
</dbReference>
<keyword evidence="10 11" id="KW-0687">Ribonucleoprotein</keyword>
<evidence type="ECO:0000256" key="1">
    <source>
        <dbReference type="ARBA" id="ARBA00004123"/>
    </source>
</evidence>
<dbReference type="InterPro" id="IPR057265">
    <property type="entry name" value="Ribosomal_uL22_arc-type"/>
</dbReference>
<dbReference type="SMART" id="SM00612">
    <property type="entry name" value="Kelch"/>
    <property type="match status" value="3"/>
</dbReference>
<dbReference type="Gene3D" id="3.90.470.10">
    <property type="entry name" value="Ribosomal protein L22/L17"/>
    <property type="match status" value="1"/>
</dbReference>
<comment type="similarity">
    <text evidence="2 11">Belongs to the universal ribosomal protein uL22 family.</text>
</comment>
<dbReference type="InterPro" id="IPR036394">
    <property type="entry name" value="Ribosomal_uL22_sf"/>
</dbReference>
<dbReference type="Pfam" id="PF03754">
    <property type="entry name" value="At2g31720-like"/>
    <property type="match status" value="1"/>
</dbReference>
<comment type="caution">
    <text evidence="14">The sequence shown here is derived from an EMBL/GenBank/DDBJ whole genome shotgun (WGS) entry which is preliminary data.</text>
</comment>
<comment type="subcellular location">
    <subcellularLocation>
        <location evidence="1">Nucleus</location>
    </subcellularLocation>
</comment>
<protein>
    <recommendedName>
        <fullName evidence="13">F-box domain-containing protein</fullName>
    </recommendedName>
</protein>
<dbReference type="Pfam" id="PF07646">
    <property type="entry name" value="Kelch_2"/>
    <property type="match status" value="1"/>
</dbReference>
<dbReference type="SMART" id="SM00256">
    <property type="entry name" value="FBOX"/>
    <property type="match status" value="1"/>
</dbReference>
<evidence type="ECO:0000256" key="11">
    <source>
        <dbReference type="RuleBase" id="RU004005"/>
    </source>
</evidence>
<dbReference type="InterPro" id="IPR015300">
    <property type="entry name" value="DNA-bd_pseudobarrel_sf"/>
</dbReference>
<dbReference type="PANTHER" id="PTHR46344">
    <property type="entry name" value="OS02G0202900 PROTEIN"/>
    <property type="match status" value="1"/>
</dbReference>
<dbReference type="InterPro" id="IPR003340">
    <property type="entry name" value="B3_DNA-bd"/>
</dbReference>
<evidence type="ECO:0000313" key="15">
    <source>
        <dbReference type="Proteomes" id="UP001396334"/>
    </source>
</evidence>
<evidence type="ECO:0000256" key="7">
    <source>
        <dbReference type="ARBA" id="ARBA00023125"/>
    </source>
</evidence>
<dbReference type="InterPro" id="IPR001810">
    <property type="entry name" value="F-box_dom"/>
</dbReference>
<dbReference type="NCBIfam" id="TIGR01038">
    <property type="entry name" value="uL22_arch_euk"/>
    <property type="match status" value="1"/>
</dbReference>
<keyword evidence="3" id="KW-0880">Kelch repeat</keyword>
<keyword evidence="15" id="KW-1185">Reference proteome</keyword>
<proteinExistence type="inferred from homology"/>
<feature type="compositionally biased region" description="Basic and acidic residues" evidence="12">
    <location>
        <begin position="547"/>
        <end position="556"/>
    </location>
</feature>
<evidence type="ECO:0000256" key="6">
    <source>
        <dbReference type="ARBA" id="ARBA00023015"/>
    </source>
</evidence>
<evidence type="ECO:0000259" key="13">
    <source>
        <dbReference type="SMART" id="SM00256"/>
    </source>
</evidence>
<feature type="region of interest" description="Disordered" evidence="12">
    <location>
        <begin position="542"/>
        <end position="561"/>
    </location>
</feature>
<dbReference type="InterPro" id="IPR018260">
    <property type="entry name" value="Ribosomal_uL22_CS"/>
</dbReference>
<evidence type="ECO:0000256" key="9">
    <source>
        <dbReference type="ARBA" id="ARBA00023242"/>
    </source>
</evidence>
<dbReference type="SUPFAM" id="SSF101936">
    <property type="entry name" value="DNA-binding pseudobarrel domain"/>
    <property type="match status" value="1"/>
</dbReference>
<dbReference type="Gene3D" id="2.120.10.80">
    <property type="entry name" value="Kelch-type beta propeller"/>
    <property type="match status" value="1"/>
</dbReference>
<dbReference type="InterPro" id="IPR005721">
    <property type="entry name" value="Ribosomal_uL22_euk/arc"/>
</dbReference>
<dbReference type="PROSITE" id="PS00464">
    <property type="entry name" value="RIBOSOMAL_L22"/>
    <property type="match status" value="1"/>
</dbReference>
<evidence type="ECO:0000256" key="10">
    <source>
        <dbReference type="ARBA" id="ARBA00023274"/>
    </source>
</evidence>
<gene>
    <name evidence="14" type="ORF">V6N11_034892</name>
</gene>
<evidence type="ECO:0000256" key="3">
    <source>
        <dbReference type="ARBA" id="ARBA00022441"/>
    </source>
</evidence>
<evidence type="ECO:0000256" key="2">
    <source>
        <dbReference type="ARBA" id="ARBA00009451"/>
    </source>
</evidence>
<dbReference type="CDD" id="cd22152">
    <property type="entry name" value="F-box_AtAFR-like"/>
    <property type="match status" value="1"/>
</dbReference>
<keyword evidence="7" id="KW-0238">DNA-binding</keyword>
<evidence type="ECO:0000256" key="12">
    <source>
        <dbReference type="SAM" id="MobiDB-lite"/>
    </source>
</evidence>
<evidence type="ECO:0000313" key="14">
    <source>
        <dbReference type="EMBL" id="KAK8477079.1"/>
    </source>
</evidence>
<dbReference type="CDD" id="cd00336">
    <property type="entry name" value="Ribosomal_L22"/>
    <property type="match status" value="1"/>
</dbReference>